<feature type="compositionally biased region" description="Basic and acidic residues" evidence="3">
    <location>
        <begin position="150"/>
        <end position="167"/>
    </location>
</feature>
<evidence type="ECO:0000256" key="2">
    <source>
        <dbReference type="RuleBase" id="RU361272"/>
    </source>
</evidence>
<feature type="region of interest" description="Disordered" evidence="3">
    <location>
        <begin position="127"/>
        <end position="167"/>
    </location>
</feature>
<comment type="caution">
    <text evidence="5">The sequence shown here is derived from an EMBL/GenBank/DDBJ whole genome shotgun (WGS) entry which is preliminary data.</text>
</comment>
<dbReference type="Proteomes" id="UP000494165">
    <property type="component" value="Unassembled WGS sequence"/>
</dbReference>
<dbReference type="Gene3D" id="2.20.70.30">
    <property type="entry name" value="Nascent polypeptide-associated complex domain"/>
    <property type="match status" value="1"/>
</dbReference>
<evidence type="ECO:0000259" key="4">
    <source>
        <dbReference type="PROSITE" id="PS51151"/>
    </source>
</evidence>
<protein>
    <recommendedName>
        <fullName evidence="2">Transcription factor BTF3</fullName>
    </recommendedName>
</protein>
<name>A0A8S1CX42_9INSE</name>
<keyword evidence="6" id="KW-1185">Reference proteome</keyword>
<dbReference type="EMBL" id="CADEPI010000084">
    <property type="protein sequence ID" value="CAB3373338.1"/>
    <property type="molecule type" value="Genomic_DNA"/>
</dbReference>
<proteinExistence type="inferred from homology"/>
<reference evidence="5 6" key="1">
    <citation type="submission" date="2020-04" db="EMBL/GenBank/DDBJ databases">
        <authorList>
            <person name="Alioto T."/>
            <person name="Alioto T."/>
            <person name="Gomez Garrido J."/>
        </authorList>
    </citation>
    <scope>NUCLEOTIDE SEQUENCE [LARGE SCALE GENOMIC DNA]</scope>
</reference>
<evidence type="ECO:0000256" key="1">
    <source>
        <dbReference type="ARBA" id="ARBA00005296"/>
    </source>
</evidence>
<dbReference type="InterPro" id="IPR002715">
    <property type="entry name" value="Nas_poly-pep-assoc_cplx_dom"/>
</dbReference>
<evidence type="ECO:0000313" key="5">
    <source>
        <dbReference type="EMBL" id="CAB3373338.1"/>
    </source>
</evidence>
<gene>
    <name evidence="5" type="ORF">CLODIP_2_CD13216</name>
</gene>
<dbReference type="FunFam" id="2.20.70.30:FF:000001">
    <property type="entry name" value="Transcription factor BTF3 homolog"/>
    <property type="match status" value="1"/>
</dbReference>
<dbReference type="PANTHER" id="PTHR10351">
    <property type="entry name" value="TRANSCRIPTION FACTOR BTF3 FAMILY MEMBER"/>
    <property type="match status" value="1"/>
</dbReference>
<dbReference type="PROSITE" id="PS51151">
    <property type="entry name" value="NAC_AB"/>
    <property type="match status" value="1"/>
</dbReference>
<sequence length="167" mass="18350">MVHFNTMNEEKLRKLQAQVRIGGKGTPRRKKKVVHATAETDDKKLQSCLKKLNVNPIPGIEEVNMFKDDGTVLHFNNPKTQAAGGANTFAITGRADEKQITDMLPGIFSQLGPDSMSQLRRLATSINAQRANQSRPAEGEDDDFVPELKSNFDEASKGEAPSAKKSD</sequence>
<evidence type="ECO:0000313" key="6">
    <source>
        <dbReference type="Proteomes" id="UP000494165"/>
    </source>
</evidence>
<dbReference type="CDD" id="cd22055">
    <property type="entry name" value="NAC_BTF3"/>
    <property type="match status" value="1"/>
</dbReference>
<dbReference type="InterPro" id="IPR039370">
    <property type="entry name" value="BTF3"/>
</dbReference>
<feature type="domain" description="NAC-A/B" evidence="4">
    <location>
        <begin position="39"/>
        <end position="104"/>
    </location>
</feature>
<dbReference type="InterPro" id="IPR038187">
    <property type="entry name" value="NAC_A/B_dom_sf"/>
</dbReference>
<accession>A0A8S1CX42</accession>
<dbReference type="AlphaFoldDB" id="A0A8S1CX42"/>
<dbReference type="SMART" id="SM01407">
    <property type="entry name" value="NAC"/>
    <property type="match status" value="1"/>
</dbReference>
<dbReference type="Pfam" id="PF01849">
    <property type="entry name" value="NAC"/>
    <property type="match status" value="1"/>
</dbReference>
<dbReference type="OrthoDB" id="8033832at2759"/>
<comment type="similarity">
    <text evidence="1 2">Belongs to the NAC-beta family.</text>
</comment>
<organism evidence="5 6">
    <name type="scientific">Cloeon dipterum</name>
    <dbReference type="NCBI Taxonomy" id="197152"/>
    <lineage>
        <taxon>Eukaryota</taxon>
        <taxon>Metazoa</taxon>
        <taxon>Ecdysozoa</taxon>
        <taxon>Arthropoda</taxon>
        <taxon>Hexapoda</taxon>
        <taxon>Insecta</taxon>
        <taxon>Pterygota</taxon>
        <taxon>Palaeoptera</taxon>
        <taxon>Ephemeroptera</taxon>
        <taxon>Pisciforma</taxon>
        <taxon>Baetidae</taxon>
        <taxon>Cloeon</taxon>
    </lineage>
</organism>
<evidence type="ECO:0000256" key="3">
    <source>
        <dbReference type="SAM" id="MobiDB-lite"/>
    </source>
</evidence>